<gene>
    <name evidence="1" type="ORF">C41B8_04631</name>
</gene>
<accession>A0A084IP54</accession>
<dbReference type="PANTHER" id="PTHR33986:SF15">
    <property type="entry name" value="MITOCHONDRIAL FISSION PROTEIN ELM1"/>
    <property type="match status" value="1"/>
</dbReference>
<name>A0A084IP54_SALHC</name>
<dbReference type="AlphaFoldDB" id="A0A084IP54"/>
<dbReference type="eggNOG" id="COG3660">
    <property type="taxonomic scope" value="Bacteria"/>
</dbReference>
<dbReference type="Gene3D" id="3.90.550.10">
    <property type="entry name" value="Spore Coat Polysaccharide Biosynthesis Protein SpsA, Chain A"/>
    <property type="match status" value="1"/>
</dbReference>
<dbReference type="PANTHER" id="PTHR33986">
    <property type="entry name" value="OS02G0535700 PROTEIN"/>
    <property type="match status" value="1"/>
</dbReference>
<dbReference type="STRING" id="1304275.C41B8_04631"/>
<dbReference type="Pfam" id="PF06258">
    <property type="entry name" value="Mito_fiss_Elm1"/>
    <property type="match status" value="1"/>
</dbReference>
<dbReference type="OrthoDB" id="583646at2"/>
<dbReference type="EMBL" id="APNK01000004">
    <property type="protein sequence ID" value="KEZ78488.1"/>
    <property type="molecule type" value="Genomic_DNA"/>
</dbReference>
<reference evidence="1 2" key="1">
    <citation type="submission" date="2013-03" db="EMBL/GenBank/DDBJ databases">
        <title>Salinisphaera hydrothermalis C41B8 Genome Sequencing.</title>
        <authorList>
            <person name="Li C."/>
            <person name="Lai Q."/>
            <person name="Shao Z."/>
        </authorList>
    </citation>
    <scope>NUCLEOTIDE SEQUENCE [LARGE SCALE GENOMIC DNA]</scope>
    <source>
        <strain evidence="1 2">C41B8</strain>
    </source>
</reference>
<dbReference type="InterPro" id="IPR029044">
    <property type="entry name" value="Nucleotide-diphossugar_trans"/>
</dbReference>
<sequence length="809" mass="90191">MAIRTKRVIETFLAGDLRHAESAQTRPLCLTLPPKPDVTASDKPPVRIFLGTEAFQFRAERTFVWSIERVRDPARTYEIYLMKDFTGFERRLWLTGFTNYRFLIPELAGGRGRAIYNDADQIYLHDPAELFDLDMGDAGVLSINDRDTSVMLIDCEKMIDLWNGQTARKVGNRELEKRMRDAGLWGDLDNGWNARDAEYVPGESHLVHYTTIHSQPWRPTPQDFVYRDNPAGEIWASIEREADAAGFQVFGPRHPTPDFAARASQRRFETPPASRLADFKRLIDDAGAESMAYYGYDRPESLYALGDTPRIIARPESLADGAEREPVDIVAADGLAQLPDPDVAWVLDSLFAQARRAVIVAVTMDDSAHRATPADQIWWYQQLEAAGRRAPTRHWRLVVRKPRLGRRPKVWRWSGGALLSTTPRVWALLHYKTGHRSQTLGLAETLGWQVERKEVARAPLRYGLAMARDILGMGSAAWPGDLKAPWPDVVVASGWLPAIAARAISQRSGAASRLVLMGRRGGRVGESQDIAVVCRHFRLPPNPRQIETILPPNKVAPSQLAAARERWPDLFSSAAERRIVWLVGGDNAQHALDAETAGELTGRVQAQADAAGGELAVLTSRRTRTEAAEAIRQRLASASTFVPWEPAEQGDNPYLGYLAAADILVVTGESESMIAEAVATGKPVYIAPLPEAKPNLRRRIADWVVTQAEHDRFNARGSRRPQEGLQYACARLVDRRVLLPRRDMAALHEALVTHGVARLLGGELESWSPPAWHETEWLAQRIRAMLRLPDPEGRVVDVDAEPIAAVRAG</sequence>
<evidence type="ECO:0000313" key="1">
    <source>
        <dbReference type="EMBL" id="KEZ78488.1"/>
    </source>
</evidence>
<dbReference type="SUPFAM" id="SSF53448">
    <property type="entry name" value="Nucleotide-diphospho-sugar transferases"/>
    <property type="match status" value="1"/>
</dbReference>
<evidence type="ECO:0000313" key="2">
    <source>
        <dbReference type="Proteomes" id="UP000028302"/>
    </source>
</evidence>
<protein>
    <submittedName>
        <fullName evidence="1">Uncharacterized protein</fullName>
    </submittedName>
</protein>
<proteinExistence type="predicted"/>
<comment type="caution">
    <text evidence="1">The sequence shown here is derived from an EMBL/GenBank/DDBJ whole genome shotgun (WGS) entry which is preliminary data.</text>
</comment>
<organism evidence="1 2">
    <name type="scientific">Salinisphaera hydrothermalis (strain C41B8)</name>
    <dbReference type="NCBI Taxonomy" id="1304275"/>
    <lineage>
        <taxon>Bacteria</taxon>
        <taxon>Pseudomonadati</taxon>
        <taxon>Pseudomonadota</taxon>
        <taxon>Gammaproteobacteria</taxon>
        <taxon>Salinisphaerales</taxon>
        <taxon>Salinisphaeraceae</taxon>
        <taxon>Salinisphaera</taxon>
    </lineage>
</organism>
<dbReference type="InterPro" id="IPR009367">
    <property type="entry name" value="Elm1-like"/>
</dbReference>
<dbReference type="Proteomes" id="UP000028302">
    <property type="component" value="Unassembled WGS sequence"/>
</dbReference>
<keyword evidence="2" id="KW-1185">Reference proteome</keyword>